<keyword evidence="1" id="KW-1133">Transmembrane helix</keyword>
<feature type="transmembrane region" description="Helical" evidence="1">
    <location>
        <begin position="136"/>
        <end position="153"/>
    </location>
</feature>
<feature type="transmembrane region" description="Helical" evidence="1">
    <location>
        <begin position="54"/>
        <end position="75"/>
    </location>
</feature>
<evidence type="ECO:0000256" key="1">
    <source>
        <dbReference type="SAM" id="Phobius"/>
    </source>
</evidence>
<dbReference type="RefSeq" id="WP_224044294.1">
    <property type="nucleotide sequence ID" value="NZ_CAJZAH010000008.1"/>
</dbReference>
<feature type="transmembrane region" description="Helical" evidence="1">
    <location>
        <begin position="308"/>
        <end position="329"/>
    </location>
</feature>
<evidence type="ECO:0000313" key="4">
    <source>
        <dbReference type="Proteomes" id="UP000721236"/>
    </source>
</evidence>
<dbReference type="EMBL" id="CAJZAH010000008">
    <property type="protein sequence ID" value="CAG9183072.1"/>
    <property type="molecule type" value="Genomic_DNA"/>
</dbReference>
<feature type="transmembrane region" description="Helical" evidence="1">
    <location>
        <begin position="81"/>
        <end position="100"/>
    </location>
</feature>
<feature type="transmembrane region" description="Helical" evidence="1">
    <location>
        <begin position="227"/>
        <end position="249"/>
    </location>
</feature>
<keyword evidence="1" id="KW-0812">Transmembrane</keyword>
<dbReference type="Pfam" id="PF09925">
    <property type="entry name" value="DUF2157"/>
    <property type="match status" value="1"/>
</dbReference>
<dbReference type="InterPro" id="IPR018677">
    <property type="entry name" value="DUF2157"/>
</dbReference>
<proteinExistence type="predicted"/>
<reference evidence="3 4" key="1">
    <citation type="submission" date="2021-08" db="EMBL/GenBank/DDBJ databases">
        <authorList>
            <person name="Peeters C."/>
        </authorList>
    </citation>
    <scope>NUCLEOTIDE SEQUENCE [LARGE SCALE GENOMIC DNA]</scope>
    <source>
        <strain evidence="3 4">LMG 21510</strain>
    </source>
</reference>
<dbReference type="Proteomes" id="UP000721236">
    <property type="component" value="Unassembled WGS sequence"/>
</dbReference>
<feature type="transmembrane region" description="Helical" evidence="1">
    <location>
        <begin position="255"/>
        <end position="272"/>
    </location>
</feature>
<sequence length="341" mass="36197">MAHTELQGFDARRALRQALCAWRERGAIGAPRAMQAWRATEPTAASWAAWLDRALLILGAALLCAGVVVFFAFNWQALHKFARFGVLAALVTALAGFAALRPPNDALGRAALFGASVSTGVLLAVIGQVYQTGADAWQLFALWAALSIPWALAARAAPHWWLVIVLANVALLRWFSLRPGVSGMFELMFGSADKLAPLLLTAGAMAQLALWFALCRWAPGLGFRGRAGARILAALACGYAGALGMGAVVVREFDIGLFIAALLILGLLTWWFRARTFDVLVLSLAAFAGIAVTVAAIGRLVFEGRSETGGFLVLGMVTIGLSAAAATWLTRAYRRSVAEAS</sequence>
<evidence type="ECO:0000259" key="2">
    <source>
        <dbReference type="Pfam" id="PF09925"/>
    </source>
</evidence>
<feature type="transmembrane region" description="Helical" evidence="1">
    <location>
        <begin position="196"/>
        <end position="215"/>
    </location>
</feature>
<gene>
    <name evidence="3" type="ORF">LMG21510_04746</name>
</gene>
<protein>
    <recommendedName>
        <fullName evidence="2">DUF2157 domain-containing protein</fullName>
    </recommendedName>
</protein>
<feature type="transmembrane region" description="Helical" evidence="1">
    <location>
        <begin position="279"/>
        <end position="302"/>
    </location>
</feature>
<keyword evidence="4" id="KW-1185">Reference proteome</keyword>
<accession>A0ABM8XRV9</accession>
<evidence type="ECO:0000313" key="3">
    <source>
        <dbReference type="EMBL" id="CAG9183072.1"/>
    </source>
</evidence>
<organism evidence="3 4">
    <name type="scientific">Cupriavidus respiraculi</name>
    <dbReference type="NCBI Taxonomy" id="195930"/>
    <lineage>
        <taxon>Bacteria</taxon>
        <taxon>Pseudomonadati</taxon>
        <taxon>Pseudomonadota</taxon>
        <taxon>Betaproteobacteria</taxon>
        <taxon>Burkholderiales</taxon>
        <taxon>Burkholderiaceae</taxon>
        <taxon>Cupriavidus</taxon>
    </lineage>
</organism>
<comment type="caution">
    <text evidence="3">The sequence shown here is derived from an EMBL/GenBank/DDBJ whole genome shotgun (WGS) entry which is preliminary data.</text>
</comment>
<name>A0ABM8XRV9_9BURK</name>
<feature type="transmembrane region" description="Helical" evidence="1">
    <location>
        <begin position="160"/>
        <end position="176"/>
    </location>
</feature>
<keyword evidence="1" id="KW-0472">Membrane</keyword>
<feature type="transmembrane region" description="Helical" evidence="1">
    <location>
        <begin position="112"/>
        <end position="130"/>
    </location>
</feature>
<feature type="domain" description="DUF2157" evidence="2">
    <location>
        <begin position="21"/>
        <end position="160"/>
    </location>
</feature>